<feature type="transmembrane region" description="Helical" evidence="1">
    <location>
        <begin position="37"/>
        <end position="58"/>
    </location>
</feature>
<keyword evidence="1" id="KW-0812">Transmembrane</keyword>
<reference evidence="2 3" key="1">
    <citation type="submission" date="2024-09" db="EMBL/GenBank/DDBJ databases">
        <authorList>
            <person name="Sun Q."/>
            <person name="Mori K."/>
        </authorList>
    </citation>
    <scope>NUCLEOTIDE SEQUENCE [LARGE SCALE GENOMIC DNA]</scope>
    <source>
        <strain evidence="2 3">CCM 8677</strain>
    </source>
</reference>
<dbReference type="EMBL" id="JBHLXJ010000012">
    <property type="protein sequence ID" value="MFC0350343.1"/>
    <property type="molecule type" value="Genomic_DNA"/>
</dbReference>
<accession>A0ABV6IEU4</accession>
<evidence type="ECO:0000256" key="1">
    <source>
        <dbReference type="SAM" id="Phobius"/>
    </source>
</evidence>
<feature type="transmembrane region" description="Helical" evidence="1">
    <location>
        <begin position="70"/>
        <end position="88"/>
    </location>
</feature>
<name>A0ABV6IEU4_9BURK</name>
<keyword evidence="3" id="KW-1185">Reference proteome</keyword>
<sequence>MTQDTAKLDLLSSLDSLDPAPAARRVVIARDWWSKTFAGLVLGFLLSLALVGIFAWIGPGGINAPEKNQFVMWMITPLWMLILSFIYLCRSGLRAISYLLIANALAYTVFFIVCT</sequence>
<evidence type="ECO:0008006" key="4">
    <source>
        <dbReference type="Google" id="ProtNLM"/>
    </source>
</evidence>
<keyword evidence="1" id="KW-1133">Transmembrane helix</keyword>
<evidence type="ECO:0000313" key="2">
    <source>
        <dbReference type="EMBL" id="MFC0350343.1"/>
    </source>
</evidence>
<dbReference type="Proteomes" id="UP001589844">
    <property type="component" value="Unassembled WGS sequence"/>
</dbReference>
<dbReference type="RefSeq" id="WP_390212536.1">
    <property type="nucleotide sequence ID" value="NZ_JBHLXJ010000012.1"/>
</dbReference>
<proteinExistence type="predicted"/>
<feature type="transmembrane region" description="Helical" evidence="1">
    <location>
        <begin position="95"/>
        <end position="113"/>
    </location>
</feature>
<organism evidence="2 3">
    <name type="scientific">Undibacterium danionis</name>
    <dbReference type="NCBI Taxonomy" id="1812100"/>
    <lineage>
        <taxon>Bacteria</taxon>
        <taxon>Pseudomonadati</taxon>
        <taxon>Pseudomonadota</taxon>
        <taxon>Betaproteobacteria</taxon>
        <taxon>Burkholderiales</taxon>
        <taxon>Oxalobacteraceae</taxon>
        <taxon>Undibacterium</taxon>
    </lineage>
</organism>
<comment type="caution">
    <text evidence="2">The sequence shown here is derived from an EMBL/GenBank/DDBJ whole genome shotgun (WGS) entry which is preliminary data.</text>
</comment>
<evidence type="ECO:0000313" key="3">
    <source>
        <dbReference type="Proteomes" id="UP001589844"/>
    </source>
</evidence>
<gene>
    <name evidence="2" type="ORF">ACFFJH_11040</name>
</gene>
<protein>
    <recommendedName>
        <fullName evidence="4">Iron ABC transporter permease</fullName>
    </recommendedName>
</protein>
<keyword evidence="1" id="KW-0472">Membrane</keyword>